<feature type="domain" description="UDENN" evidence="2">
    <location>
        <begin position="1"/>
        <end position="421"/>
    </location>
</feature>
<proteinExistence type="predicted"/>
<evidence type="ECO:0000313" key="4">
    <source>
        <dbReference type="Proteomes" id="UP001310594"/>
    </source>
</evidence>
<organism evidence="3 4">
    <name type="scientific">Elasticomyces elasticus</name>
    <dbReference type="NCBI Taxonomy" id="574655"/>
    <lineage>
        <taxon>Eukaryota</taxon>
        <taxon>Fungi</taxon>
        <taxon>Dikarya</taxon>
        <taxon>Ascomycota</taxon>
        <taxon>Pezizomycotina</taxon>
        <taxon>Dothideomycetes</taxon>
        <taxon>Dothideomycetidae</taxon>
        <taxon>Mycosphaerellales</taxon>
        <taxon>Teratosphaeriaceae</taxon>
        <taxon>Elasticomyces</taxon>
    </lineage>
</organism>
<evidence type="ECO:0000256" key="1">
    <source>
        <dbReference type="SAM" id="MobiDB-lite"/>
    </source>
</evidence>
<reference evidence="3" key="1">
    <citation type="submission" date="2023-08" db="EMBL/GenBank/DDBJ databases">
        <title>Black Yeasts Isolated from many extreme environments.</title>
        <authorList>
            <person name="Coleine C."/>
            <person name="Stajich J.E."/>
            <person name="Selbmann L."/>
        </authorList>
    </citation>
    <scope>NUCLEOTIDE SEQUENCE</scope>
    <source>
        <strain evidence="3">CCFEE 5810</strain>
    </source>
</reference>
<protein>
    <recommendedName>
        <fullName evidence="2">UDENN domain-containing protein</fullName>
    </recommendedName>
</protein>
<dbReference type="EMBL" id="JAVRQU010000011">
    <property type="protein sequence ID" value="KAK5697552.1"/>
    <property type="molecule type" value="Genomic_DNA"/>
</dbReference>
<comment type="caution">
    <text evidence="3">The sequence shown here is derived from an EMBL/GenBank/DDBJ whole genome shotgun (WGS) entry which is preliminary data.</text>
</comment>
<dbReference type="InterPro" id="IPR012860">
    <property type="entry name" value="Afi1_N"/>
</dbReference>
<dbReference type="GO" id="GO:0051666">
    <property type="term" value="P:actin cortical patch localization"/>
    <property type="evidence" value="ECO:0007669"/>
    <property type="project" value="TreeGrafter"/>
</dbReference>
<evidence type="ECO:0000259" key="2">
    <source>
        <dbReference type="PROSITE" id="PS50211"/>
    </source>
</evidence>
<dbReference type="PANTHER" id="PTHR28245">
    <property type="entry name" value="ARF3-INTERACTING PROTEIN 1"/>
    <property type="match status" value="1"/>
</dbReference>
<dbReference type="Proteomes" id="UP001310594">
    <property type="component" value="Unassembled WGS sequence"/>
</dbReference>
<dbReference type="AlphaFoldDB" id="A0AAN8A131"/>
<dbReference type="Pfam" id="PF08616">
    <property type="entry name" value="SPA"/>
    <property type="match status" value="1"/>
</dbReference>
<dbReference type="PANTHER" id="PTHR28245:SF1">
    <property type="entry name" value="ARF3-INTERACTING PROTEIN 1"/>
    <property type="match status" value="1"/>
</dbReference>
<dbReference type="Pfam" id="PF07792">
    <property type="entry name" value="Afi1"/>
    <property type="match status" value="1"/>
</dbReference>
<sequence length="743" mass="79337">MEAQYPGPVGGDEHMLAELMLPDQTHLRAQDWTIFFLHKDGAEEEENQEEGEEGAGAVGKEKKKKKKRRRNEVVDEGEGEEGEEAEAGAEADREDVDEEDEDDDSSDDESSDSDSTSSSDPPLVYVLNLVNTKTDPSHKRGAVVKAMAICTRHSFLHIYKPLLLLALEKYFENPSMGVLEELYEAVNAMDLSLIPRLNTWERRVLQSSDAKDLFLEKFEGLVAQRMAEDGTELQQLQRPNYGLPRDTHEATTHVSYSGTSIPMPIPTSPLPETVGDFSLLKLLTTFSVPHATSPVPFSNPHPHLTTSGPLTHPIIVLLNALLTQKRIIFLGHNLPSSLVGESVLAACSLASGGLLRGFTRHSFPYTDLSKIEELLRVPGFVAGVTNPVVGMKEGWWDLLCDLSTGRMRISAQIEPLSPIPEGVRFFQNPAHHPTPGPALGGGAGGISAIAAAGASLSAGLGGSGSLGIMGGGDATGDQAFMAGVLKAVEERQGEGAVRRKFRRWVLRFTRLAAGFEEVVYGASLLVVAPTGGVGEGGAGHGYVWASAQGKVNELAANAARIEGWRLTRSYYNFVRDMAASYPRRRVKSVDLQFCCDRLAKLRLGGVESGGTYLALCGAVNTEDEIGELLAVIGNGVWGDDFGGGVGLGKGSGGGGGGGSGSGGGMMGQGRMDGLFYLGLGLFHPSLEVREGVAGLLGRVREHEAGRHFWGGVGRFVEGAWERVVRGRDMRVAQQQGDEGAAGG</sequence>
<name>A0AAN8A131_9PEZI</name>
<feature type="compositionally biased region" description="Basic residues" evidence="1">
    <location>
        <begin position="61"/>
        <end position="70"/>
    </location>
</feature>
<feature type="compositionally biased region" description="Acidic residues" evidence="1">
    <location>
        <begin position="43"/>
        <end position="53"/>
    </location>
</feature>
<dbReference type="InterPro" id="IPR052809">
    <property type="entry name" value="Actin_polarity_regulatory"/>
</dbReference>
<feature type="compositionally biased region" description="Acidic residues" evidence="1">
    <location>
        <begin position="74"/>
        <end position="112"/>
    </location>
</feature>
<dbReference type="GO" id="GO:0005886">
    <property type="term" value="C:plasma membrane"/>
    <property type="evidence" value="ECO:0007669"/>
    <property type="project" value="TreeGrafter"/>
</dbReference>
<accession>A0AAN8A131</accession>
<dbReference type="InterPro" id="IPR037516">
    <property type="entry name" value="Tripartite_DENN"/>
</dbReference>
<dbReference type="PROSITE" id="PS50211">
    <property type="entry name" value="DENN"/>
    <property type="match status" value="1"/>
</dbReference>
<evidence type="ECO:0000313" key="3">
    <source>
        <dbReference type="EMBL" id="KAK5697552.1"/>
    </source>
</evidence>
<gene>
    <name evidence="3" type="ORF">LTR97_007690</name>
</gene>
<feature type="region of interest" description="Disordered" evidence="1">
    <location>
        <begin position="43"/>
        <end position="123"/>
    </location>
</feature>